<comment type="caution">
    <text evidence="1">The sequence shown here is derived from an EMBL/GenBank/DDBJ whole genome shotgun (WGS) entry which is preliminary data.</text>
</comment>
<dbReference type="EMBL" id="CAJVQA010003209">
    <property type="protein sequence ID" value="CAG8569448.1"/>
    <property type="molecule type" value="Genomic_DNA"/>
</dbReference>
<name>A0A9N9BIR9_9GLOM</name>
<evidence type="ECO:0000313" key="2">
    <source>
        <dbReference type="Proteomes" id="UP000789759"/>
    </source>
</evidence>
<gene>
    <name evidence="1" type="ORF">CPELLU_LOCUS5583</name>
</gene>
<dbReference type="AlphaFoldDB" id="A0A9N9BIR9"/>
<reference evidence="1" key="1">
    <citation type="submission" date="2021-06" db="EMBL/GenBank/DDBJ databases">
        <authorList>
            <person name="Kallberg Y."/>
            <person name="Tangrot J."/>
            <person name="Rosling A."/>
        </authorList>
    </citation>
    <scope>NUCLEOTIDE SEQUENCE</scope>
    <source>
        <strain evidence="1">FL966</strain>
    </source>
</reference>
<accession>A0A9N9BIR9</accession>
<dbReference type="Proteomes" id="UP000789759">
    <property type="component" value="Unassembled WGS sequence"/>
</dbReference>
<proteinExistence type="predicted"/>
<sequence>NKMTGAKYVDWIEKQWGIRVDESTISRILKTSDKQLTIEVLNPNAKRHRSVTVPEVEIVLKEFVLIY</sequence>
<evidence type="ECO:0000313" key="1">
    <source>
        <dbReference type="EMBL" id="CAG8569448.1"/>
    </source>
</evidence>
<protein>
    <submittedName>
        <fullName evidence="1">3037_t:CDS:1</fullName>
    </submittedName>
</protein>
<organism evidence="1 2">
    <name type="scientific">Cetraspora pellucida</name>
    <dbReference type="NCBI Taxonomy" id="1433469"/>
    <lineage>
        <taxon>Eukaryota</taxon>
        <taxon>Fungi</taxon>
        <taxon>Fungi incertae sedis</taxon>
        <taxon>Mucoromycota</taxon>
        <taxon>Glomeromycotina</taxon>
        <taxon>Glomeromycetes</taxon>
        <taxon>Diversisporales</taxon>
        <taxon>Gigasporaceae</taxon>
        <taxon>Cetraspora</taxon>
    </lineage>
</organism>
<feature type="non-terminal residue" evidence="1">
    <location>
        <position position="1"/>
    </location>
</feature>
<dbReference type="OrthoDB" id="2433378at2759"/>
<keyword evidence="2" id="KW-1185">Reference proteome</keyword>